<evidence type="ECO:0000313" key="2">
    <source>
        <dbReference type="Proteomes" id="UP000015106"/>
    </source>
</evidence>
<reference evidence="1" key="2">
    <citation type="submission" date="2018-03" db="EMBL/GenBank/DDBJ databases">
        <title>The Triticum urartu genome reveals the dynamic nature of wheat genome evolution.</title>
        <authorList>
            <person name="Ling H."/>
            <person name="Ma B."/>
            <person name="Shi X."/>
            <person name="Liu H."/>
            <person name="Dong L."/>
            <person name="Sun H."/>
            <person name="Cao Y."/>
            <person name="Gao Q."/>
            <person name="Zheng S."/>
            <person name="Li Y."/>
            <person name="Yu Y."/>
            <person name="Du H."/>
            <person name="Qi M."/>
            <person name="Li Y."/>
            <person name="Yu H."/>
            <person name="Cui Y."/>
            <person name="Wang N."/>
            <person name="Chen C."/>
            <person name="Wu H."/>
            <person name="Zhao Y."/>
            <person name="Zhang J."/>
            <person name="Li Y."/>
            <person name="Zhou W."/>
            <person name="Zhang B."/>
            <person name="Hu W."/>
            <person name="Eijk M."/>
            <person name="Tang J."/>
            <person name="Witsenboer H."/>
            <person name="Zhao S."/>
            <person name="Li Z."/>
            <person name="Zhang A."/>
            <person name="Wang D."/>
            <person name="Liang C."/>
        </authorList>
    </citation>
    <scope>NUCLEOTIDE SEQUENCE [LARGE SCALE GENOMIC DNA]</scope>
    <source>
        <strain evidence="1">cv. G1812</strain>
    </source>
</reference>
<accession>A0A8R7TS72</accession>
<proteinExistence type="predicted"/>
<reference evidence="2" key="1">
    <citation type="journal article" date="2013" name="Nature">
        <title>Draft genome of the wheat A-genome progenitor Triticum urartu.</title>
        <authorList>
            <person name="Ling H.Q."/>
            <person name="Zhao S."/>
            <person name="Liu D."/>
            <person name="Wang J."/>
            <person name="Sun H."/>
            <person name="Zhang C."/>
            <person name="Fan H."/>
            <person name="Li D."/>
            <person name="Dong L."/>
            <person name="Tao Y."/>
            <person name="Gao C."/>
            <person name="Wu H."/>
            <person name="Li Y."/>
            <person name="Cui Y."/>
            <person name="Guo X."/>
            <person name="Zheng S."/>
            <person name="Wang B."/>
            <person name="Yu K."/>
            <person name="Liang Q."/>
            <person name="Yang W."/>
            <person name="Lou X."/>
            <person name="Chen J."/>
            <person name="Feng M."/>
            <person name="Jian J."/>
            <person name="Zhang X."/>
            <person name="Luo G."/>
            <person name="Jiang Y."/>
            <person name="Liu J."/>
            <person name="Wang Z."/>
            <person name="Sha Y."/>
            <person name="Zhang B."/>
            <person name="Wu H."/>
            <person name="Tang D."/>
            <person name="Shen Q."/>
            <person name="Xue P."/>
            <person name="Zou S."/>
            <person name="Wang X."/>
            <person name="Liu X."/>
            <person name="Wang F."/>
            <person name="Yang Y."/>
            <person name="An X."/>
            <person name="Dong Z."/>
            <person name="Zhang K."/>
            <person name="Zhang X."/>
            <person name="Luo M.C."/>
            <person name="Dvorak J."/>
            <person name="Tong Y."/>
            <person name="Wang J."/>
            <person name="Yang H."/>
            <person name="Li Z."/>
            <person name="Wang D."/>
            <person name="Zhang A."/>
            <person name="Wang J."/>
        </authorList>
    </citation>
    <scope>NUCLEOTIDE SEQUENCE</scope>
    <source>
        <strain evidence="2">cv. G1812</strain>
    </source>
</reference>
<reference evidence="1" key="3">
    <citation type="submission" date="2022-06" db="UniProtKB">
        <authorList>
            <consortium name="EnsemblPlants"/>
        </authorList>
    </citation>
    <scope>IDENTIFICATION</scope>
</reference>
<dbReference type="EnsemblPlants" id="TuG1812G0300001339.01.T01">
    <property type="protein sequence ID" value="TuG1812G0300001339.01.T01.cds256822"/>
    <property type="gene ID" value="TuG1812G0300001339.01"/>
</dbReference>
<protein>
    <submittedName>
        <fullName evidence="1">Uncharacterized protein</fullName>
    </submittedName>
</protein>
<keyword evidence="2" id="KW-1185">Reference proteome</keyword>
<dbReference type="Gramene" id="TuG1812G0300001339.01.T01">
    <property type="protein sequence ID" value="TuG1812G0300001339.01.T01.cds256822"/>
    <property type="gene ID" value="TuG1812G0300001339.01"/>
</dbReference>
<dbReference type="AlphaFoldDB" id="A0A8R7TS72"/>
<sequence length="39" mass="4386">MQQGLQQQVNRRFRGDGRQGQALFAGRYCHIPASSAPRV</sequence>
<organism evidence="1 2">
    <name type="scientific">Triticum urartu</name>
    <name type="common">Red wild einkorn</name>
    <name type="synonym">Crithodium urartu</name>
    <dbReference type="NCBI Taxonomy" id="4572"/>
    <lineage>
        <taxon>Eukaryota</taxon>
        <taxon>Viridiplantae</taxon>
        <taxon>Streptophyta</taxon>
        <taxon>Embryophyta</taxon>
        <taxon>Tracheophyta</taxon>
        <taxon>Spermatophyta</taxon>
        <taxon>Magnoliopsida</taxon>
        <taxon>Liliopsida</taxon>
        <taxon>Poales</taxon>
        <taxon>Poaceae</taxon>
        <taxon>BOP clade</taxon>
        <taxon>Pooideae</taxon>
        <taxon>Triticodae</taxon>
        <taxon>Triticeae</taxon>
        <taxon>Triticinae</taxon>
        <taxon>Triticum</taxon>
    </lineage>
</organism>
<dbReference type="Proteomes" id="UP000015106">
    <property type="component" value="Chromosome 3"/>
</dbReference>
<name>A0A8R7TS72_TRIUA</name>
<evidence type="ECO:0000313" key="1">
    <source>
        <dbReference type="EnsemblPlants" id="TuG1812G0300001339.01.T01.cds256822"/>
    </source>
</evidence>